<evidence type="ECO:0000313" key="4">
    <source>
        <dbReference type="EMBL" id="SIQ42654.1"/>
    </source>
</evidence>
<dbReference type="Pfam" id="PF00455">
    <property type="entry name" value="DeoRC"/>
    <property type="match status" value="1"/>
</dbReference>
<feature type="domain" description="HTH deoR-type" evidence="3">
    <location>
        <begin position="3"/>
        <end position="59"/>
    </location>
</feature>
<dbReference type="OrthoDB" id="9797223at2"/>
<keyword evidence="1" id="KW-0805">Transcription regulation</keyword>
<dbReference type="PROSITE" id="PS51000">
    <property type="entry name" value="HTH_DEOR_2"/>
    <property type="match status" value="1"/>
</dbReference>
<accession>A0A1N6SNM5</accession>
<dbReference type="SMART" id="SM00420">
    <property type="entry name" value="HTH_DEOR"/>
    <property type="match status" value="1"/>
</dbReference>
<dbReference type="Gene3D" id="3.40.50.1360">
    <property type="match status" value="1"/>
</dbReference>
<evidence type="ECO:0000313" key="5">
    <source>
        <dbReference type="Proteomes" id="UP000185669"/>
    </source>
</evidence>
<dbReference type="AlphaFoldDB" id="A0A1N6SNM5"/>
<dbReference type="SUPFAM" id="SSF46785">
    <property type="entry name" value="Winged helix' DNA-binding domain"/>
    <property type="match status" value="1"/>
</dbReference>
<evidence type="ECO:0000256" key="1">
    <source>
        <dbReference type="ARBA" id="ARBA00023015"/>
    </source>
</evidence>
<dbReference type="RefSeq" id="WP_076544120.1">
    <property type="nucleotide sequence ID" value="NZ_FTNC01000004.1"/>
</dbReference>
<proteinExistence type="predicted"/>
<dbReference type="InterPro" id="IPR037171">
    <property type="entry name" value="NagB/RpiA_transferase-like"/>
</dbReference>
<organism evidence="4 5">
    <name type="scientific">Halanaerobium kushneri</name>
    <dbReference type="NCBI Taxonomy" id="56779"/>
    <lineage>
        <taxon>Bacteria</taxon>
        <taxon>Bacillati</taxon>
        <taxon>Bacillota</taxon>
        <taxon>Clostridia</taxon>
        <taxon>Halanaerobiales</taxon>
        <taxon>Halanaerobiaceae</taxon>
        <taxon>Halanaerobium</taxon>
    </lineage>
</organism>
<dbReference type="PANTHER" id="PTHR30363">
    <property type="entry name" value="HTH-TYPE TRANSCRIPTIONAL REGULATOR SRLR-RELATED"/>
    <property type="match status" value="1"/>
</dbReference>
<keyword evidence="2" id="KW-0804">Transcription</keyword>
<keyword evidence="5" id="KW-1185">Reference proteome</keyword>
<dbReference type="EMBL" id="FTNC01000004">
    <property type="protein sequence ID" value="SIQ42654.1"/>
    <property type="molecule type" value="Genomic_DNA"/>
</dbReference>
<name>A0A1N6SNM5_9FIRM</name>
<protein>
    <submittedName>
        <fullName evidence="4">Transcriptional regulator, DeoR family</fullName>
    </submittedName>
</protein>
<dbReference type="InterPro" id="IPR014036">
    <property type="entry name" value="DeoR-like_C"/>
</dbReference>
<dbReference type="GO" id="GO:0003700">
    <property type="term" value="F:DNA-binding transcription factor activity"/>
    <property type="evidence" value="ECO:0007669"/>
    <property type="project" value="InterPro"/>
</dbReference>
<dbReference type="InterPro" id="IPR036390">
    <property type="entry name" value="WH_DNA-bd_sf"/>
</dbReference>
<sequence length="247" mass="28166">MIPYVRRKKILNDLNKNELIYIEDLINKFSEVSESTIRRDLKQLEEDGYLDYLSGGAVKLRTTSYDMPLQKKQELHTKEKKAIARYAASLVQEGEVIYIDSGTTTLEMIDYLKDKKIKIVTSNTVFINNIHEYKFDCILLGGEISSDLGSVGGPITERQLQELYFDKAFIGASGYSLESGINTPDTREATKKRIVKEHSKKTYVLVDGSKAYKQTFCKAFDIDECVIITNEENSILKENAEYVIVED</sequence>
<dbReference type="InterPro" id="IPR050313">
    <property type="entry name" value="Carb_Metab_HTH_regulators"/>
</dbReference>
<evidence type="ECO:0000256" key="2">
    <source>
        <dbReference type="ARBA" id="ARBA00023163"/>
    </source>
</evidence>
<dbReference type="PANTHER" id="PTHR30363:SF56">
    <property type="entry name" value="TRANSCRIPTIONAL REGULATOR, DEOR FAMILY"/>
    <property type="match status" value="1"/>
</dbReference>
<evidence type="ECO:0000259" key="3">
    <source>
        <dbReference type="PROSITE" id="PS51000"/>
    </source>
</evidence>
<gene>
    <name evidence="4" type="ORF">SAMN05421834_10494</name>
</gene>
<dbReference type="STRING" id="56779.SAMN05421834_10494"/>
<dbReference type="InterPro" id="IPR001034">
    <property type="entry name" value="DeoR_HTH"/>
</dbReference>
<dbReference type="Proteomes" id="UP000185669">
    <property type="component" value="Unassembled WGS sequence"/>
</dbReference>
<dbReference type="Pfam" id="PF08220">
    <property type="entry name" value="HTH_DeoR"/>
    <property type="match status" value="1"/>
</dbReference>
<dbReference type="InterPro" id="IPR036388">
    <property type="entry name" value="WH-like_DNA-bd_sf"/>
</dbReference>
<dbReference type="SMART" id="SM01134">
    <property type="entry name" value="DeoRC"/>
    <property type="match status" value="1"/>
</dbReference>
<reference evidence="5" key="1">
    <citation type="submission" date="2017-01" db="EMBL/GenBank/DDBJ databases">
        <authorList>
            <person name="Varghese N."/>
            <person name="Submissions S."/>
        </authorList>
    </citation>
    <scope>NUCLEOTIDE SEQUENCE [LARGE SCALE GENOMIC DNA]</scope>
    <source>
        <strain evidence="5">ATCC 700103</strain>
    </source>
</reference>
<dbReference type="SUPFAM" id="SSF100950">
    <property type="entry name" value="NagB/RpiA/CoA transferase-like"/>
    <property type="match status" value="1"/>
</dbReference>
<dbReference type="Gene3D" id="1.10.10.10">
    <property type="entry name" value="Winged helix-like DNA-binding domain superfamily/Winged helix DNA-binding domain"/>
    <property type="match status" value="1"/>
</dbReference>